<feature type="binding site" evidence="4">
    <location>
        <position position="154"/>
    </location>
    <ligand>
        <name>a divalent metal cation</name>
        <dbReference type="ChEBI" id="CHEBI:60240"/>
        <label>2</label>
    </ligand>
</feature>
<dbReference type="Pfam" id="PF01026">
    <property type="entry name" value="TatD_DNase"/>
    <property type="match status" value="1"/>
</dbReference>
<dbReference type="InterPro" id="IPR018228">
    <property type="entry name" value="DNase_TatD-rel_CS"/>
</dbReference>
<feature type="binding site" evidence="4">
    <location>
        <position position="128"/>
    </location>
    <ligand>
        <name>a divalent metal cation</name>
        <dbReference type="ChEBI" id="CHEBI:60240"/>
        <label>2</label>
    </ligand>
</feature>
<dbReference type="PANTHER" id="PTHR46124:SF2">
    <property type="entry name" value="D-AMINOACYL-TRNA DEACYLASE"/>
    <property type="match status" value="1"/>
</dbReference>
<reference evidence="5" key="1">
    <citation type="submission" date="2022-07" db="EMBL/GenBank/DDBJ databases">
        <title>Parvularcula maris sp. nov., an algicidal bacterium isolated from seawater.</title>
        <authorList>
            <person name="Li F."/>
        </authorList>
    </citation>
    <scope>NUCLEOTIDE SEQUENCE</scope>
    <source>
        <strain evidence="5">BGMRC 0090</strain>
    </source>
</reference>
<proteinExistence type="inferred from homology"/>
<evidence type="ECO:0000256" key="2">
    <source>
        <dbReference type="ARBA" id="ARBA00022723"/>
    </source>
</evidence>
<keyword evidence="6" id="KW-1185">Reference proteome</keyword>
<evidence type="ECO:0000313" key="6">
    <source>
        <dbReference type="Proteomes" id="UP001142610"/>
    </source>
</evidence>
<dbReference type="FunFam" id="3.20.20.140:FF:000005">
    <property type="entry name" value="TatD family hydrolase"/>
    <property type="match status" value="1"/>
</dbReference>
<dbReference type="Proteomes" id="UP001142610">
    <property type="component" value="Unassembled WGS sequence"/>
</dbReference>
<dbReference type="GO" id="GO:0005829">
    <property type="term" value="C:cytosol"/>
    <property type="evidence" value="ECO:0007669"/>
    <property type="project" value="TreeGrafter"/>
</dbReference>
<evidence type="ECO:0000256" key="4">
    <source>
        <dbReference type="PIRSR" id="PIRSR005902-1"/>
    </source>
</evidence>
<dbReference type="InterPro" id="IPR015991">
    <property type="entry name" value="TatD/YcfH-like"/>
</dbReference>
<dbReference type="Gene3D" id="3.20.20.140">
    <property type="entry name" value="Metal-dependent hydrolases"/>
    <property type="match status" value="1"/>
</dbReference>
<dbReference type="NCBIfam" id="TIGR00010">
    <property type="entry name" value="YchF/TatD family DNA exonuclease"/>
    <property type="match status" value="1"/>
</dbReference>
<dbReference type="RefSeq" id="WP_256620140.1">
    <property type="nucleotide sequence ID" value="NZ_JANIBC010000014.1"/>
</dbReference>
<dbReference type="SUPFAM" id="SSF51556">
    <property type="entry name" value="Metallo-dependent hydrolases"/>
    <property type="match status" value="1"/>
</dbReference>
<dbReference type="InterPro" id="IPR001130">
    <property type="entry name" value="TatD-like"/>
</dbReference>
<protein>
    <submittedName>
        <fullName evidence="5">TatD family hydrolase</fullName>
    </submittedName>
</protein>
<keyword evidence="2 4" id="KW-0479">Metal-binding</keyword>
<evidence type="ECO:0000256" key="3">
    <source>
        <dbReference type="ARBA" id="ARBA00022801"/>
    </source>
</evidence>
<dbReference type="InterPro" id="IPR032466">
    <property type="entry name" value="Metal_Hydrolase"/>
</dbReference>
<dbReference type="PANTHER" id="PTHR46124">
    <property type="entry name" value="D-AMINOACYL-TRNA DEACYLASE"/>
    <property type="match status" value="1"/>
</dbReference>
<feature type="binding site" evidence="4">
    <location>
        <position position="204"/>
    </location>
    <ligand>
        <name>a divalent metal cation</name>
        <dbReference type="ChEBI" id="CHEBI:60240"/>
        <label>1</label>
    </ligand>
</feature>
<dbReference type="PROSITE" id="PS01091">
    <property type="entry name" value="TATD_3"/>
    <property type="match status" value="1"/>
</dbReference>
<comment type="similarity">
    <text evidence="1">Belongs to the metallo-dependent hydrolases superfamily. TatD-type hydrolase family.</text>
</comment>
<evidence type="ECO:0000313" key="5">
    <source>
        <dbReference type="EMBL" id="MCQ8186238.1"/>
    </source>
</evidence>
<dbReference type="CDD" id="cd01310">
    <property type="entry name" value="TatD_DNAse"/>
    <property type="match status" value="1"/>
</dbReference>
<dbReference type="GO" id="GO:0016788">
    <property type="term" value="F:hydrolase activity, acting on ester bonds"/>
    <property type="evidence" value="ECO:0007669"/>
    <property type="project" value="InterPro"/>
</dbReference>
<dbReference type="AlphaFoldDB" id="A0A9X2LB45"/>
<gene>
    <name evidence="5" type="ORF">NOG11_12690</name>
</gene>
<dbReference type="PIRSF" id="PIRSF005902">
    <property type="entry name" value="DNase_TatD"/>
    <property type="match status" value="1"/>
</dbReference>
<feature type="binding site" evidence="4">
    <location>
        <position position="92"/>
    </location>
    <ligand>
        <name>a divalent metal cation</name>
        <dbReference type="ChEBI" id="CHEBI:60240"/>
        <label>1</label>
    </ligand>
</feature>
<organism evidence="5 6">
    <name type="scientific">Parvularcula maris</name>
    <dbReference type="NCBI Taxonomy" id="2965077"/>
    <lineage>
        <taxon>Bacteria</taxon>
        <taxon>Pseudomonadati</taxon>
        <taxon>Pseudomonadota</taxon>
        <taxon>Alphaproteobacteria</taxon>
        <taxon>Parvularculales</taxon>
        <taxon>Parvularculaceae</taxon>
        <taxon>Parvularcula</taxon>
    </lineage>
</organism>
<feature type="binding site" evidence="4">
    <location>
        <position position="6"/>
    </location>
    <ligand>
        <name>a divalent metal cation</name>
        <dbReference type="ChEBI" id="CHEBI:60240"/>
        <label>1</label>
    </ligand>
</feature>
<name>A0A9X2LB45_9PROT</name>
<accession>A0A9X2LB45</accession>
<sequence length="259" mass="28917">MFVDSHVNLHGERYEEDLDEVLARADAAGIGAMLLISDRLEHTEEIARIAARDHRFTRSVGVHPHHAKDFAELTADRLIELAAGADVVGIGECGLDYHYEYSPREDQRRVFAAHIEASQRTGLPLIVHTREADADMQAMLEEGYGDKIFPLLLHCYTSGRELMEAGLAMGGYVAFSGILTFKKANEVRALAEAVPMDRLLIETDCPFLAPVPYRGRRNEPAYIIEVAKKLAEVKGVSVEEIEEATTENFFHLFDKAPRP</sequence>
<dbReference type="EMBL" id="JANIBC010000014">
    <property type="protein sequence ID" value="MCQ8186238.1"/>
    <property type="molecule type" value="Genomic_DNA"/>
</dbReference>
<dbReference type="GO" id="GO:0046872">
    <property type="term" value="F:metal ion binding"/>
    <property type="evidence" value="ECO:0007669"/>
    <property type="project" value="UniProtKB-KW"/>
</dbReference>
<dbReference type="GO" id="GO:0004536">
    <property type="term" value="F:DNA nuclease activity"/>
    <property type="evidence" value="ECO:0007669"/>
    <property type="project" value="InterPro"/>
</dbReference>
<evidence type="ECO:0000256" key="1">
    <source>
        <dbReference type="ARBA" id="ARBA00009275"/>
    </source>
</evidence>
<keyword evidence="3 5" id="KW-0378">Hydrolase</keyword>
<comment type="caution">
    <text evidence="5">The sequence shown here is derived from an EMBL/GenBank/DDBJ whole genome shotgun (WGS) entry which is preliminary data.</text>
</comment>